<keyword evidence="11" id="KW-1185">Reference proteome</keyword>
<dbReference type="Gene3D" id="1.10.630.10">
    <property type="entry name" value="Cytochrome P450"/>
    <property type="match status" value="1"/>
</dbReference>
<evidence type="ECO:0000256" key="5">
    <source>
        <dbReference type="ARBA" id="ARBA00023002"/>
    </source>
</evidence>
<dbReference type="PRINTS" id="PR00463">
    <property type="entry name" value="EP450I"/>
</dbReference>
<dbReference type="InterPro" id="IPR036396">
    <property type="entry name" value="Cyt_P450_sf"/>
</dbReference>
<evidence type="ECO:0000313" key="10">
    <source>
        <dbReference type="EMBL" id="KAG0576334.1"/>
    </source>
</evidence>
<evidence type="ECO:0000256" key="6">
    <source>
        <dbReference type="ARBA" id="ARBA00023004"/>
    </source>
</evidence>
<name>A0A8T0HYU9_CERPU</name>
<dbReference type="Pfam" id="PF00067">
    <property type="entry name" value="p450"/>
    <property type="match status" value="1"/>
</dbReference>
<proteinExistence type="inferred from homology"/>
<comment type="cofactor">
    <cofactor evidence="1 8">
        <name>heme</name>
        <dbReference type="ChEBI" id="CHEBI:30413"/>
    </cofactor>
</comment>
<dbReference type="InterPro" id="IPR017972">
    <property type="entry name" value="Cyt_P450_CS"/>
</dbReference>
<dbReference type="GO" id="GO:0016705">
    <property type="term" value="F:oxidoreductase activity, acting on paired donors, with incorporation or reduction of molecular oxygen"/>
    <property type="evidence" value="ECO:0007669"/>
    <property type="project" value="InterPro"/>
</dbReference>
<keyword evidence="3 8" id="KW-0349">Heme</keyword>
<dbReference type="GO" id="GO:0005506">
    <property type="term" value="F:iron ion binding"/>
    <property type="evidence" value="ECO:0007669"/>
    <property type="project" value="InterPro"/>
</dbReference>
<feature type="binding site" description="axial binding residue" evidence="8">
    <location>
        <position position="301"/>
    </location>
    <ligand>
        <name>heme</name>
        <dbReference type="ChEBI" id="CHEBI:30413"/>
    </ligand>
    <ligandPart>
        <name>Fe</name>
        <dbReference type="ChEBI" id="CHEBI:18248"/>
    </ligandPart>
</feature>
<dbReference type="GO" id="GO:0020037">
    <property type="term" value="F:heme binding"/>
    <property type="evidence" value="ECO:0007669"/>
    <property type="project" value="InterPro"/>
</dbReference>
<dbReference type="InterPro" id="IPR002401">
    <property type="entry name" value="Cyt_P450_E_grp-I"/>
</dbReference>
<keyword evidence="5 9" id="KW-0560">Oxidoreductase</keyword>
<dbReference type="PRINTS" id="PR00385">
    <property type="entry name" value="P450"/>
</dbReference>
<organism evidence="10 11">
    <name type="scientific">Ceratodon purpureus</name>
    <name type="common">Fire moss</name>
    <name type="synonym">Dicranum purpureum</name>
    <dbReference type="NCBI Taxonomy" id="3225"/>
    <lineage>
        <taxon>Eukaryota</taxon>
        <taxon>Viridiplantae</taxon>
        <taxon>Streptophyta</taxon>
        <taxon>Embryophyta</taxon>
        <taxon>Bryophyta</taxon>
        <taxon>Bryophytina</taxon>
        <taxon>Bryopsida</taxon>
        <taxon>Dicranidae</taxon>
        <taxon>Pseudoditrichales</taxon>
        <taxon>Ditrichaceae</taxon>
        <taxon>Ceratodon</taxon>
    </lineage>
</organism>
<keyword evidence="4 8" id="KW-0479">Metal-binding</keyword>
<evidence type="ECO:0000256" key="8">
    <source>
        <dbReference type="PIRSR" id="PIRSR602401-1"/>
    </source>
</evidence>
<evidence type="ECO:0000313" key="11">
    <source>
        <dbReference type="Proteomes" id="UP000822688"/>
    </source>
</evidence>
<evidence type="ECO:0000256" key="2">
    <source>
        <dbReference type="ARBA" id="ARBA00010617"/>
    </source>
</evidence>
<evidence type="ECO:0000256" key="1">
    <source>
        <dbReference type="ARBA" id="ARBA00001971"/>
    </source>
</evidence>
<dbReference type="GO" id="GO:0044550">
    <property type="term" value="P:secondary metabolite biosynthetic process"/>
    <property type="evidence" value="ECO:0007669"/>
    <property type="project" value="UniProtKB-ARBA"/>
</dbReference>
<keyword evidence="7 9" id="KW-0503">Monooxygenase</keyword>
<accession>A0A8T0HYU9</accession>
<evidence type="ECO:0000256" key="3">
    <source>
        <dbReference type="ARBA" id="ARBA00022617"/>
    </source>
</evidence>
<dbReference type="Proteomes" id="UP000822688">
    <property type="component" value="Chromosome 5"/>
</dbReference>
<dbReference type="InterPro" id="IPR001128">
    <property type="entry name" value="Cyt_P450"/>
</dbReference>
<reference evidence="10" key="1">
    <citation type="submission" date="2020-06" db="EMBL/GenBank/DDBJ databases">
        <title>WGS assembly of Ceratodon purpureus strain R40.</title>
        <authorList>
            <person name="Carey S.B."/>
            <person name="Jenkins J."/>
            <person name="Shu S."/>
            <person name="Lovell J.T."/>
            <person name="Sreedasyam A."/>
            <person name="Maumus F."/>
            <person name="Tiley G.P."/>
            <person name="Fernandez-Pozo N."/>
            <person name="Barry K."/>
            <person name="Chen C."/>
            <person name="Wang M."/>
            <person name="Lipzen A."/>
            <person name="Daum C."/>
            <person name="Saski C.A."/>
            <person name="Payton A.C."/>
            <person name="Mcbreen J.C."/>
            <person name="Conrad R.E."/>
            <person name="Kollar L.M."/>
            <person name="Olsson S."/>
            <person name="Huttunen S."/>
            <person name="Landis J.B."/>
            <person name="Wickett N.J."/>
            <person name="Johnson M.G."/>
            <person name="Rensing S.A."/>
            <person name="Grimwood J."/>
            <person name="Schmutz J."/>
            <person name="Mcdaniel S.F."/>
        </authorList>
    </citation>
    <scope>NUCLEOTIDE SEQUENCE</scope>
    <source>
        <strain evidence="10">R40</strain>
    </source>
</reference>
<comment type="caution">
    <text evidence="10">The sequence shown here is derived from an EMBL/GenBank/DDBJ whole genome shotgun (WGS) entry which is preliminary data.</text>
</comment>
<evidence type="ECO:0000256" key="4">
    <source>
        <dbReference type="ARBA" id="ARBA00022723"/>
    </source>
</evidence>
<dbReference type="PANTHER" id="PTHR47944">
    <property type="entry name" value="CYTOCHROME P450 98A9"/>
    <property type="match status" value="1"/>
</dbReference>
<keyword evidence="6 8" id="KW-0408">Iron</keyword>
<dbReference type="FunFam" id="1.10.630.10:FF:000126">
    <property type="entry name" value="Predicted protein"/>
    <property type="match status" value="1"/>
</dbReference>
<evidence type="ECO:0000256" key="9">
    <source>
        <dbReference type="RuleBase" id="RU000461"/>
    </source>
</evidence>
<dbReference type="PROSITE" id="PS00086">
    <property type="entry name" value="CYTOCHROME_P450"/>
    <property type="match status" value="1"/>
</dbReference>
<dbReference type="SUPFAM" id="SSF48264">
    <property type="entry name" value="Cytochrome P450"/>
    <property type="match status" value="1"/>
</dbReference>
<dbReference type="EMBL" id="CM026425">
    <property type="protein sequence ID" value="KAG0576334.1"/>
    <property type="molecule type" value="Genomic_DNA"/>
</dbReference>
<dbReference type="GO" id="GO:0004497">
    <property type="term" value="F:monooxygenase activity"/>
    <property type="evidence" value="ECO:0007669"/>
    <property type="project" value="UniProtKB-KW"/>
</dbReference>
<evidence type="ECO:0000256" key="7">
    <source>
        <dbReference type="ARBA" id="ARBA00023033"/>
    </source>
</evidence>
<gene>
    <name evidence="10" type="ORF">KC19_5G072200</name>
</gene>
<protein>
    <recommendedName>
        <fullName evidence="12">Cytochrome P450</fullName>
    </recommendedName>
</protein>
<evidence type="ECO:0008006" key="12">
    <source>
        <dbReference type="Google" id="ProtNLM"/>
    </source>
</evidence>
<sequence length="364" mass="41614">MLRTVSKEKGPFRVNTHFHIITTNIVSRMVLSKRFLGEGDQTGEAMSAVTNSTAFEFISITEDMARLMGAIHPQDYFNFLPEWFDPQRLEPQFRKQATRMKLFYTKLVNEHKEERRKNPVSEDKKTMLDVLLEQLENPEFDVTEEHVSCTIWDALMAGTDTTMVTSEWAMTEILRNPAILKEVRAELDRVVGSDRTVQESDVPKLKYMQAVVKETLRLHPPVAMLIPHLNMNPTKAFGYDIPSKTRVFVNSWGIGRDPKVWDEPLEFQPKRFLEGGLHAGMDLQGQQQFDMLPFGSGRRLCPGVAFAVTSVNLQVASMFHAFDWSCPPGVEPEKLDMSETATFVLQKRDPLLVVAKPRLSLHLY</sequence>
<dbReference type="CDD" id="cd20618">
    <property type="entry name" value="CYP71_clan"/>
    <property type="match status" value="1"/>
</dbReference>
<dbReference type="PANTHER" id="PTHR47944:SF4">
    <property type="entry name" value="OS09G0441700 PROTEIN"/>
    <property type="match status" value="1"/>
</dbReference>
<comment type="similarity">
    <text evidence="2 9">Belongs to the cytochrome P450 family.</text>
</comment>
<dbReference type="AlphaFoldDB" id="A0A8T0HYU9"/>